<dbReference type="FunFam" id="1.25.40.10:FF:000682">
    <property type="entry name" value="Pentatricopeptide repeat-containing protein At3g16610"/>
    <property type="match status" value="1"/>
</dbReference>
<dbReference type="PANTHER" id="PTHR24015:SF548">
    <property type="entry name" value="OS08G0340900 PROTEIN"/>
    <property type="match status" value="1"/>
</dbReference>
<dbReference type="SUPFAM" id="SSF48452">
    <property type="entry name" value="TPR-like"/>
    <property type="match status" value="1"/>
</dbReference>
<feature type="repeat" description="PPR" evidence="4">
    <location>
        <begin position="348"/>
        <end position="382"/>
    </location>
</feature>
<keyword evidence="6" id="KW-1185">Reference proteome</keyword>
<dbReference type="OrthoDB" id="185373at2759"/>
<evidence type="ECO:0000256" key="4">
    <source>
        <dbReference type="PROSITE-ProRule" id="PRU00708"/>
    </source>
</evidence>
<reference evidence="5" key="1">
    <citation type="submission" date="2021-08" db="EMBL/GenBank/DDBJ databases">
        <title>WGS assembly of Ceratopteris richardii.</title>
        <authorList>
            <person name="Marchant D.B."/>
            <person name="Chen G."/>
            <person name="Jenkins J."/>
            <person name="Shu S."/>
            <person name="Leebens-Mack J."/>
            <person name="Grimwood J."/>
            <person name="Schmutz J."/>
            <person name="Soltis P."/>
            <person name="Soltis D."/>
            <person name="Chen Z.-H."/>
        </authorList>
    </citation>
    <scope>NUCLEOTIDE SEQUENCE</scope>
    <source>
        <strain evidence="5">Whitten #5841</strain>
        <tissue evidence="5">Leaf</tissue>
    </source>
</reference>
<evidence type="ECO:0008006" key="7">
    <source>
        <dbReference type="Google" id="ProtNLM"/>
    </source>
</evidence>
<dbReference type="AlphaFoldDB" id="A0A8T2RN67"/>
<comment type="similarity">
    <text evidence="1">Belongs to the PPR family. PCMP-H subfamily.</text>
</comment>
<evidence type="ECO:0000256" key="2">
    <source>
        <dbReference type="ARBA" id="ARBA00022737"/>
    </source>
</evidence>
<evidence type="ECO:0000313" key="5">
    <source>
        <dbReference type="EMBL" id="KAH7297500.1"/>
    </source>
</evidence>
<dbReference type="Pfam" id="PF13041">
    <property type="entry name" value="PPR_2"/>
    <property type="match status" value="4"/>
</dbReference>
<dbReference type="GO" id="GO:0048731">
    <property type="term" value="P:system development"/>
    <property type="evidence" value="ECO:0007669"/>
    <property type="project" value="UniProtKB-ARBA"/>
</dbReference>
<accession>A0A8T2RN67</accession>
<comment type="caution">
    <text evidence="5">The sequence shown here is derived from an EMBL/GenBank/DDBJ whole genome shotgun (WGS) entry which is preliminary data.</text>
</comment>
<dbReference type="NCBIfam" id="TIGR00756">
    <property type="entry name" value="PPR"/>
    <property type="match status" value="8"/>
</dbReference>
<keyword evidence="2" id="KW-0677">Repeat</keyword>
<dbReference type="Pfam" id="PF01535">
    <property type="entry name" value="PPR"/>
    <property type="match status" value="10"/>
</dbReference>
<dbReference type="FunFam" id="1.25.40.10:FF:000158">
    <property type="entry name" value="pentatricopeptide repeat-containing protein At2g33680"/>
    <property type="match status" value="1"/>
</dbReference>
<dbReference type="GO" id="GO:0003723">
    <property type="term" value="F:RNA binding"/>
    <property type="evidence" value="ECO:0007669"/>
    <property type="project" value="InterPro"/>
</dbReference>
<dbReference type="InterPro" id="IPR011990">
    <property type="entry name" value="TPR-like_helical_dom_sf"/>
</dbReference>
<organism evidence="5 6">
    <name type="scientific">Ceratopteris richardii</name>
    <name type="common">Triangle waterfern</name>
    <dbReference type="NCBI Taxonomy" id="49495"/>
    <lineage>
        <taxon>Eukaryota</taxon>
        <taxon>Viridiplantae</taxon>
        <taxon>Streptophyta</taxon>
        <taxon>Embryophyta</taxon>
        <taxon>Tracheophyta</taxon>
        <taxon>Polypodiopsida</taxon>
        <taxon>Polypodiidae</taxon>
        <taxon>Polypodiales</taxon>
        <taxon>Pteridineae</taxon>
        <taxon>Pteridaceae</taxon>
        <taxon>Parkerioideae</taxon>
        <taxon>Ceratopteris</taxon>
    </lineage>
</organism>
<dbReference type="InterPro" id="IPR046960">
    <property type="entry name" value="PPR_At4g14850-like_plant"/>
</dbReference>
<name>A0A8T2RN67_CERRI</name>
<gene>
    <name evidence="5" type="ORF">KP509_26G072000</name>
</gene>
<dbReference type="PROSITE" id="PS51375">
    <property type="entry name" value="PPR"/>
    <property type="match status" value="7"/>
</dbReference>
<proteinExistence type="inferred from homology"/>
<feature type="repeat" description="PPR" evidence="4">
    <location>
        <begin position="652"/>
        <end position="686"/>
    </location>
</feature>
<feature type="repeat" description="PPR" evidence="4">
    <location>
        <begin position="247"/>
        <end position="281"/>
    </location>
</feature>
<feature type="repeat" description="PPR" evidence="4">
    <location>
        <begin position="550"/>
        <end position="584"/>
    </location>
</feature>
<dbReference type="InterPro" id="IPR002885">
    <property type="entry name" value="PPR_rpt"/>
</dbReference>
<dbReference type="FunFam" id="1.25.40.10:FF:000488">
    <property type="entry name" value="Pentatricopeptide repeat-containing protein, mitochondrial"/>
    <property type="match status" value="1"/>
</dbReference>
<dbReference type="PANTHER" id="PTHR24015">
    <property type="entry name" value="OS07G0578800 PROTEIN-RELATED"/>
    <property type="match status" value="1"/>
</dbReference>
<feature type="repeat" description="PPR" evidence="4">
    <location>
        <begin position="146"/>
        <end position="180"/>
    </location>
</feature>
<evidence type="ECO:0000313" key="6">
    <source>
        <dbReference type="Proteomes" id="UP000825935"/>
    </source>
</evidence>
<dbReference type="Gene3D" id="1.25.40.10">
    <property type="entry name" value="Tetratricopeptide repeat domain"/>
    <property type="match status" value="8"/>
</dbReference>
<protein>
    <recommendedName>
        <fullName evidence="7">Pentatricopeptide repeat-containing protein</fullName>
    </recommendedName>
</protein>
<dbReference type="Proteomes" id="UP000825935">
    <property type="component" value="Chromosome 26"/>
</dbReference>
<evidence type="ECO:0000256" key="3">
    <source>
        <dbReference type="ARBA" id="ARBA00022946"/>
    </source>
</evidence>
<feature type="repeat" description="PPR" evidence="4">
    <location>
        <begin position="449"/>
        <end position="483"/>
    </location>
</feature>
<dbReference type="GO" id="GO:0009451">
    <property type="term" value="P:RNA modification"/>
    <property type="evidence" value="ECO:0007669"/>
    <property type="project" value="InterPro"/>
</dbReference>
<dbReference type="EMBL" id="CM035431">
    <property type="protein sequence ID" value="KAH7297500.1"/>
    <property type="molecule type" value="Genomic_DNA"/>
</dbReference>
<feature type="repeat" description="PPR" evidence="4">
    <location>
        <begin position="45"/>
        <end position="79"/>
    </location>
</feature>
<keyword evidence="3" id="KW-0809">Transit peptide</keyword>
<dbReference type="FunFam" id="1.25.40.10:FF:000436">
    <property type="entry name" value="Pentatricopeptide repeat-containing protein At5g39350 family"/>
    <property type="match status" value="1"/>
</dbReference>
<evidence type="ECO:0000256" key="1">
    <source>
        <dbReference type="ARBA" id="ARBA00006643"/>
    </source>
</evidence>
<sequence length="803" mass="89616">MQYLQYSSNELRKSSKIGCQLIRIHASEGRLQEAANVFNSLYEKNVYAWTAVISAYVQHNCRDEAILLYNRMQKEGVKPNSYTLVAVMKACVGHCDMNVGKLLHYEIVDQDCKCDNFIENALMYMYASHGCVEDAWYLFSALPSHDSISWASLIGGYSKHGHDQIALQYFMKMLQSGAKPNEFSLICILKSCTAINRLHEGRLVHNCVLKEGFNNDKFINCSLLNLYSKCGSIEDAYKVFEGLKHRNVVAWSSMILGYTEHGLATEGIDLFNQMHFQGVVPNEITFVCVLKACWHLSAVEVGRDVYSYLLKLGLHLDVLVGSSLIDVYAACGKVDDARKVFDSLLEKNVVCWSAIISCHEEHGNYEEALLLYHNMQSEGAHADGFLFVIILNVCTNLRALNQGRIIHSEATKAGLASDLFVGSNLIDMYAKCGQVNDSFAVFDNLSVRDVVAWSALIEGLTMNEHEHEALRVFCDMINNRIMPNEVTFLSVLKASASMRDIRVGNAIFMYAIELGFHSVCAIGNTLVDLYAKGGSLEDAQVFFNKLSVQDLVSWNALIGGYVEKGHSFEAFLLVEKLQNKGFVGVDESTIWSMLKVCSCMAASHRGRLIHSAIVKYGLEKEMIIHNSLINMYTKCGFMLDALSIFDKSPVRTAVTWNALISGFAEHGHIMAAEWCFVNMQSDEISADEVTFVSLLSGCNHAGLIGEGFHLFHLMGTECYLTPTIQHFICLIDILGRAGCFYEAEDLIAKMPFEPDCVVWMSLLSSYEKHGWSQQAGQLFDVFLESSRTSAAAYVLMSNISVAN</sequence>